<sequence>MAEMMETEKPALTEVQQTFMGITGAGEIAARQHLEAAGGNLDLAVSLFFDGGGAATEMGPPRSQNVPIEPWGTAILPDGAMDLLGGHSGKPLWHDVIWGGAVAPPSWLEQDLAFQTGNPAPFSSVGFVQRKNGPCGVLAVINAVLVAQCRLKPGWGPTYQPTDVDIAQALAAILQTVAAGSGGVVQLCAWEGAVGGEVAINAVQIGPQLEQSLMQLLPSFKAPGGVLLLVYCCVVTRGAENIQSDVRGSGGEPPLIVAPYALCTSEIVALMLKGVADGNVSAYSPTGGAKISWHNGSAYALPIGMLSALEYPEFEGAAGGSHLPLADELKSPTTPVWIIHSSTHFTFAFCPSDSLDQQVLSDAPGEFELYHWNGLPPGGPVMTCLRVNASGGACKPAPAVHTEGVSQYYKPIVNHANGSEIDSVVQAHPADKAAAPRAWHTWRFEVVLATEDAAVEGNPRPAGMPLPQLFKLPATGPDPRAPWRCATCYATRFRTMNFGLNEAGTEVCSTCGQAPSLGGFSIWVPYSELPRGQQGIVSRRHAPKIISILHTKWPGATMQWRGNPPSV</sequence>
<dbReference type="AlphaFoldDB" id="A0A7S1TWT1"/>
<accession>A0A7S1TWT1</accession>
<comment type="similarity">
    <text evidence="1">Belongs to the MINDY deubiquitinase family. FAM188 subfamily.</text>
</comment>
<dbReference type="InterPro" id="IPR039785">
    <property type="entry name" value="MINY3/4"/>
</dbReference>
<dbReference type="InterPro" id="IPR025257">
    <property type="entry name" value="MINDY-3/4_CD"/>
</dbReference>
<dbReference type="InterPro" id="IPR009060">
    <property type="entry name" value="UBA-like_sf"/>
</dbReference>
<proteinExistence type="inferred from homology"/>
<feature type="domain" description="Deubiquitinating enzyme MINDY-3/4 conserved" evidence="2">
    <location>
        <begin position="94"/>
        <end position="391"/>
    </location>
</feature>
<dbReference type="GO" id="GO:0004843">
    <property type="term" value="F:cysteine-type deubiquitinase activity"/>
    <property type="evidence" value="ECO:0007669"/>
    <property type="project" value="UniProtKB-EC"/>
</dbReference>
<dbReference type="Pfam" id="PF13898">
    <property type="entry name" value="MINDY-3_4_CD"/>
    <property type="match status" value="1"/>
</dbReference>
<dbReference type="GO" id="GO:1990380">
    <property type="term" value="F:K48-linked deubiquitinase activity"/>
    <property type="evidence" value="ECO:0007669"/>
    <property type="project" value="InterPro"/>
</dbReference>
<dbReference type="PANTHER" id="PTHR12473:SF8">
    <property type="entry name" value="UBIQUITIN CARBOXYL-TERMINAL HYDROLASE MINDY-4-RELATED"/>
    <property type="match status" value="1"/>
</dbReference>
<dbReference type="Pfam" id="PF14555">
    <property type="entry name" value="UBA_4"/>
    <property type="match status" value="1"/>
</dbReference>
<dbReference type="SUPFAM" id="SSF46934">
    <property type="entry name" value="UBA-like"/>
    <property type="match status" value="1"/>
</dbReference>
<gene>
    <name evidence="3" type="ORF">PPAR1163_LOCUS6413</name>
</gene>
<dbReference type="PANTHER" id="PTHR12473">
    <property type="entry name" value="UBIQUITIN CARBOXYL-TERMINAL HYDROLASE MINDY-4-RELATED"/>
    <property type="match status" value="1"/>
</dbReference>
<dbReference type="GO" id="GO:0071108">
    <property type="term" value="P:protein K48-linked deubiquitination"/>
    <property type="evidence" value="ECO:0007669"/>
    <property type="project" value="InterPro"/>
</dbReference>
<dbReference type="GO" id="GO:0006508">
    <property type="term" value="P:proteolysis"/>
    <property type="evidence" value="ECO:0007669"/>
    <property type="project" value="UniProtKB-KW"/>
</dbReference>
<name>A0A7S1TWT1_9STRA</name>
<evidence type="ECO:0000256" key="1">
    <source>
        <dbReference type="ARBA" id="ARBA00011074"/>
    </source>
</evidence>
<dbReference type="SMART" id="SM01174">
    <property type="entry name" value="DUF4205"/>
    <property type="match status" value="1"/>
</dbReference>
<evidence type="ECO:0000259" key="2">
    <source>
        <dbReference type="SMART" id="SM01174"/>
    </source>
</evidence>
<protein>
    <recommendedName>
        <fullName evidence="2">Deubiquitinating enzyme MINDY-3/4 conserved domain-containing protein</fullName>
    </recommendedName>
</protein>
<dbReference type="EMBL" id="HBGJ01010335">
    <property type="protein sequence ID" value="CAD9248054.1"/>
    <property type="molecule type" value="Transcribed_RNA"/>
</dbReference>
<evidence type="ECO:0000313" key="3">
    <source>
        <dbReference type="EMBL" id="CAD9248054.1"/>
    </source>
</evidence>
<dbReference type="Gene3D" id="1.10.8.10">
    <property type="entry name" value="DNA helicase RuvA subunit, C-terminal domain"/>
    <property type="match status" value="1"/>
</dbReference>
<reference evidence="3" key="1">
    <citation type="submission" date="2021-01" db="EMBL/GenBank/DDBJ databases">
        <authorList>
            <person name="Corre E."/>
            <person name="Pelletier E."/>
            <person name="Niang G."/>
            <person name="Scheremetjew M."/>
            <person name="Finn R."/>
            <person name="Kale V."/>
            <person name="Holt S."/>
            <person name="Cochrane G."/>
            <person name="Meng A."/>
            <person name="Brown T."/>
            <person name="Cohen L."/>
        </authorList>
    </citation>
    <scope>NUCLEOTIDE SEQUENCE</scope>
    <source>
        <strain evidence="3">CCMP2877</strain>
    </source>
</reference>
<organism evidence="3">
    <name type="scientific">Phaeomonas parva</name>
    <dbReference type="NCBI Taxonomy" id="124430"/>
    <lineage>
        <taxon>Eukaryota</taxon>
        <taxon>Sar</taxon>
        <taxon>Stramenopiles</taxon>
        <taxon>Ochrophyta</taxon>
        <taxon>Pinguiophyceae</taxon>
        <taxon>Pinguiochrysidales</taxon>
        <taxon>Pinguiochrysidaceae</taxon>
        <taxon>Phaeomonas</taxon>
    </lineage>
</organism>